<evidence type="ECO:0000313" key="2">
    <source>
        <dbReference type="EMBL" id="MFL0196587.1"/>
    </source>
</evidence>
<keyword evidence="3" id="KW-1185">Reference proteome</keyword>
<proteinExistence type="predicted"/>
<name>A0ABW8SKK3_9CLOT</name>
<feature type="region of interest" description="Disordered" evidence="1">
    <location>
        <begin position="1"/>
        <end position="53"/>
    </location>
</feature>
<accession>A0ABW8SKK3</accession>
<evidence type="ECO:0000256" key="1">
    <source>
        <dbReference type="SAM" id="MobiDB-lite"/>
    </source>
</evidence>
<organism evidence="2 3">
    <name type="scientific">Candidatus Clostridium eludens</name>
    <dbReference type="NCBI Taxonomy" id="3381663"/>
    <lineage>
        <taxon>Bacteria</taxon>
        <taxon>Bacillati</taxon>
        <taxon>Bacillota</taxon>
        <taxon>Clostridia</taxon>
        <taxon>Eubacteriales</taxon>
        <taxon>Clostridiaceae</taxon>
        <taxon>Clostridium</taxon>
    </lineage>
</organism>
<sequence length="53" mass="6018">MSKNKNSHNKTFENPINDQQKLANLENSIQVNGSYINQTHNSKKESSGSNNKR</sequence>
<reference evidence="2 3" key="1">
    <citation type="submission" date="2024-11" db="EMBL/GenBank/DDBJ databases">
        <authorList>
            <person name="Heng Y.C."/>
            <person name="Lim A.C.H."/>
            <person name="Lee J.K.Y."/>
            <person name="Kittelmann S."/>
        </authorList>
    </citation>
    <scope>NUCLEOTIDE SEQUENCE [LARGE SCALE GENOMIC DNA]</scope>
    <source>
        <strain evidence="2 3">WILCCON 0269</strain>
    </source>
</reference>
<evidence type="ECO:0000313" key="3">
    <source>
        <dbReference type="Proteomes" id="UP001623660"/>
    </source>
</evidence>
<dbReference type="RefSeq" id="WP_406792695.1">
    <property type="nucleotide sequence ID" value="NZ_JBJHZX010000019.1"/>
</dbReference>
<comment type="caution">
    <text evidence="2">The sequence shown here is derived from an EMBL/GenBank/DDBJ whole genome shotgun (WGS) entry which is preliminary data.</text>
</comment>
<feature type="compositionally biased region" description="Polar residues" evidence="1">
    <location>
        <begin position="12"/>
        <end position="40"/>
    </location>
</feature>
<dbReference type="Proteomes" id="UP001623660">
    <property type="component" value="Unassembled WGS sequence"/>
</dbReference>
<protein>
    <submittedName>
        <fullName evidence="2">Uncharacterized protein</fullName>
    </submittedName>
</protein>
<gene>
    <name evidence="2" type="ORF">ACJDU8_13620</name>
</gene>
<dbReference type="EMBL" id="JBJHZX010000019">
    <property type="protein sequence ID" value="MFL0196587.1"/>
    <property type="molecule type" value="Genomic_DNA"/>
</dbReference>